<dbReference type="InterPro" id="IPR022398">
    <property type="entry name" value="Peptidase_S8_His-AS"/>
</dbReference>
<proteinExistence type="inferred from homology"/>
<dbReference type="InterPro" id="IPR007280">
    <property type="entry name" value="Peptidase_C_arc/bac"/>
</dbReference>
<evidence type="ECO:0000313" key="9">
    <source>
        <dbReference type="Proteomes" id="UP000662747"/>
    </source>
</evidence>
<dbReference type="Gene3D" id="2.60.120.380">
    <property type="match status" value="1"/>
</dbReference>
<accession>A0ABX7NQJ0</accession>
<comment type="similarity">
    <text evidence="1 5">Belongs to the peptidase S8 family.</text>
</comment>
<evidence type="ECO:0000313" key="8">
    <source>
        <dbReference type="EMBL" id="QSQ21050.1"/>
    </source>
</evidence>
<evidence type="ECO:0000256" key="2">
    <source>
        <dbReference type="ARBA" id="ARBA00022670"/>
    </source>
</evidence>
<keyword evidence="4 5" id="KW-0720">Serine protease</keyword>
<feature type="active site" description="Charge relay system" evidence="5">
    <location>
        <position position="192"/>
    </location>
</feature>
<dbReference type="Pfam" id="PF04151">
    <property type="entry name" value="PPC"/>
    <property type="match status" value="1"/>
</dbReference>
<feature type="domain" description="Peptidase C-terminal archaeal/bacterial" evidence="7">
    <location>
        <begin position="547"/>
        <end position="613"/>
    </location>
</feature>
<sequence>MKRLKSLGWAITTCAALGCGSGQPSETASSVGTARAAASSASNKKIVESPTAAAPSACTALYATAQAQSALTQAVVDPALKADGTTRTLILSFNTDAALAPAVQTLSSLLGLQLGKGLGTLKALPMVVVKLPVTPLALTLLRTQLQPLGLISIYEDRPLQYFLDQSVAYIGADTARTAFQTTGAGIGVGVIDSGIDGTHGDFPNIGRNVKIVAPVAGLPVGGALYVDVADSDLTSGHGTHCASTIAGSGARSGGKYKGVAPGATLVGVGAGEAISILYSLEGFDFLLDPDVREAHNIRVISNSWGTTGRFAPFNPISIASKRAYDLGVVVVFAAGNEGPDADTLNPYSASPCVISVAAGTAKDTMGATNPLVSQDLPGALADFSSRGVPGDSLHHPDITLPGVNIVAARATTGNPAIVPPYLGLDGLHPEPFYASISGTSMATPHLAGVVALMLEVNPALNMDGVLAALTSTAKPMFAKNADGTTRQLELWEVGAGYADAYAAVRVASETAGTRYTTQTTALPGWTGSVNLSVNIPVADVTLLAAEDNHSLVVPEGASALRITTDWGNPALDMDLYVYGPNGALVGSSTNGTSTGESVSIPHPVAGTWRVQLKGFLNTPTQYTGTAAVDRLVPLP</sequence>
<dbReference type="InterPro" id="IPR000209">
    <property type="entry name" value="Peptidase_S8/S53_dom"/>
</dbReference>
<dbReference type="EMBL" id="CP071090">
    <property type="protein sequence ID" value="QSQ21050.1"/>
    <property type="molecule type" value="Genomic_DNA"/>
</dbReference>
<dbReference type="PANTHER" id="PTHR43806:SF11">
    <property type="entry name" value="CEREVISIN-RELATED"/>
    <property type="match status" value="1"/>
</dbReference>
<protein>
    <submittedName>
        <fullName evidence="8">S8 family serine peptidase</fullName>
    </submittedName>
</protein>
<dbReference type="PROSITE" id="PS51257">
    <property type="entry name" value="PROKAR_LIPOPROTEIN"/>
    <property type="match status" value="1"/>
</dbReference>
<dbReference type="RefSeq" id="WP_206722629.1">
    <property type="nucleotide sequence ID" value="NZ_CP071090.1"/>
</dbReference>
<dbReference type="Pfam" id="PF00082">
    <property type="entry name" value="Peptidase_S8"/>
    <property type="match status" value="1"/>
</dbReference>
<dbReference type="PROSITE" id="PS00137">
    <property type="entry name" value="SUBTILASE_HIS"/>
    <property type="match status" value="1"/>
</dbReference>
<keyword evidence="2 5" id="KW-0645">Protease</keyword>
<evidence type="ECO:0000256" key="4">
    <source>
        <dbReference type="ARBA" id="ARBA00022825"/>
    </source>
</evidence>
<evidence type="ECO:0000256" key="1">
    <source>
        <dbReference type="ARBA" id="ARBA00011073"/>
    </source>
</evidence>
<dbReference type="InterPro" id="IPR023827">
    <property type="entry name" value="Peptidase_S8_Asp-AS"/>
</dbReference>
<dbReference type="InterPro" id="IPR036852">
    <property type="entry name" value="Peptidase_S8/S53_dom_sf"/>
</dbReference>
<dbReference type="InterPro" id="IPR050131">
    <property type="entry name" value="Peptidase_S8_subtilisin-like"/>
</dbReference>
<organism evidence="8 9">
    <name type="scientific">Pyxidicoccus parkwayensis</name>
    <dbReference type="NCBI Taxonomy" id="2813578"/>
    <lineage>
        <taxon>Bacteria</taxon>
        <taxon>Pseudomonadati</taxon>
        <taxon>Myxococcota</taxon>
        <taxon>Myxococcia</taxon>
        <taxon>Myxococcales</taxon>
        <taxon>Cystobacterineae</taxon>
        <taxon>Myxococcaceae</taxon>
        <taxon>Pyxidicoccus</taxon>
    </lineage>
</organism>
<evidence type="ECO:0000256" key="3">
    <source>
        <dbReference type="ARBA" id="ARBA00022801"/>
    </source>
</evidence>
<dbReference type="PROSITE" id="PS00136">
    <property type="entry name" value="SUBTILASE_ASP"/>
    <property type="match status" value="1"/>
</dbReference>
<evidence type="ECO:0000256" key="5">
    <source>
        <dbReference type="PROSITE-ProRule" id="PRU01240"/>
    </source>
</evidence>
<keyword evidence="3 5" id="KW-0378">Hydrolase</keyword>
<keyword evidence="9" id="KW-1185">Reference proteome</keyword>
<evidence type="ECO:0000259" key="6">
    <source>
        <dbReference type="Pfam" id="PF00082"/>
    </source>
</evidence>
<dbReference type="PROSITE" id="PS51892">
    <property type="entry name" value="SUBTILASE"/>
    <property type="match status" value="1"/>
</dbReference>
<name>A0ABX7NQJ0_9BACT</name>
<gene>
    <name evidence="8" type="ORF">JY651_38525</name>
</gene>
<dbReference type="PRINTS" id="PR00723">
    <property type="entry name" value="SUBTILISIN"/>
</dbReference>
<feature type="active site" description="Charge relay system" evidence="5">
    <location>
        <position position="440"/>
    </location>
</feature>
<dbReference type="InterPro" id="IPR015500">
    <property type="entry name" value="Peptidase_S8_subtilisin-rel"/>
</dbReference>
<dbReference type="PANTHER" id="PTHR43806">
    <property type="entry name" value="PEPTIDASE S8"/>
    <property type="match status" value="1"/>
</dbReference>
<evidence type="ECO:0000259" key="7">
    <source>
        <dbReference type="Pfam" id="PF04151"/>
    </source>
</evidence>
<dbReference type="Proteomes" id="UP000662747">
    <property type="component" value="Chromosome"/>
</dbReference>
<reference evidence="8 9" key="1">
    <citation type="submission" date="2021-02" db="EMBL/GenBank/DDBJ databases">
        <title>De Novo genome assembly of isolated myxobacteria.</title>
        <authorList>
            <person name="Stevens D.C."/>
        </authorList>
    </citation>
    <scope>NUCLEOTIDE SEQUENCE [LARGE SCALE GENOMIC DNA]</scope>
    <source>
        <strain evidence="9">SCPEA02</strain>
    </source>
</reference>
<dbReference type="SUPFAM" id="SSF52743">
    <property type="entry name" value="Subtilisin-like"/>
    <property type="match status" value="1"/>
</dbReference>
<dbReference type="Gene3D" id="3.40.50.200">
    <property type="entry name" value="Peptidase S8/S53 domain"/>
    <property type="match status" value="1"/>
</dbReference>
<feature type="domain" description="Peptidase S8/S53" evidence="6">
    <location>
        <begin position="183"/>
        <end position="478"/>
    </location>
</feature>
<feature type="active site" description="Charge relay system" evidence="5">
    <location>
        <position position="237"/>
    </location>
</feature>